<dbReference type="EMBL" id="JAGSYN010000223">
    <property type="protein sequence ID" value="KAG7661256.1"/>
    <property type="molecule type" value="Genomic_DNA"/>
</dbReference>
<proteinExistence type="predicted"/>
<protein>
    <submittedName>
        <fullName evidence="1">Uncharacterized protein</fullName>
    </submittedName>
</protein>
<dbReference type="RefSeq" id="XP_049261489.1">
    <property type="nucleotide sequence ID" value="XM_049409298.1"/>
</dbReference>
<dbReference type="Pfam" id="PF12710">
    <property type="entry name" value="HAD"/>
    <property type="match status" value="1"/>
</dbReference>
<dbReference type="Proteomes" id="UP000694255">
    <property type="component" value="Unassembled WGS sequence"/>
</dbReference>
<dbReference type="PANTHER" id="PTHR28181">
    <property type="entry name" value="UPF0655 PROTEIN YCR015C"/>
    <property type="match status" value="1"/>
</dbReference>
<accession>A0A8J5QHC9</accession>
<gene>
    <name evidence="1" type="ORF">J8A68_005252</name>
</gene>
<dbReference type="GeneID" id="73472052"/>
<evidence type="ECO:0000313" key="2">
    <source>
        <dbReference type="Proteomes" id="UP000694255"/>
    </source>
</evidence>
<reference evidence="1 2" key="1">
    <citation type="journal article" date="2021" name="DNA Res.">
        <title>Genome analysis of Candida subhashii reveals its hybrid nature and dual mitochondrial genome conformations.</title>
        <authorList>
            <person name="Mixao V."/>
            <person name="Hegedusova E."/>
            <person name="Saus E."/>
            <person name="Pryszcz L.P."/>
            <person name="Cillingova A."/>
            <person name="Nosek J."/>
            <person name="Gabaldon T."/>
        </authorList>
    </citation>
    <scope>NUCLEOTIDE SEQUENCE [LARGE SCALE GENOMIC DNA]</scope>
    <source>
        <strain evidence="1 2">CBS 10753</strain>
    </source>
</reference>
<dbReference type="OrthoDB" id="10255128at2759"/>
<evidence type="ECO:0000313" key="1">
    <source>
        <dbReference type="EMBL" id="KAG7661256.1"/>
    </source>
</evidence>
<comment type="caution">
    <text evidence="1">The sequence shown here is derived from an EMBL/GenBank/DDBJ whole genome shotgun (WGS) entry which is preliminary data.</text>
</comment>
<dbReference type="PANTHER" id="PTHR28181:SF1">
    <property type="entry name" value="COLD TOLERANCE PROTEIN 1"/>
    <property type="match status" value="1"/>
</dbReference>
<dbReference type="AlphaFoldDB" id="A0A8J5QHC9"/>
<dbReference type="NCBIfam" id="TIGR01488">
    <property type="entry name" value="HAD-SF-IB"/>
    <property type="match status" value="1"/>
</dbReference>
<name>A0A8J5QHC9_9ASCO</name>
<dbReference type="InterPro" id="IPR050849">
    <property type="entry name" value="HAD-like_hydrolase_phosphatase"/>
</dbReference>
<sequence>MLKSLKLKPRLIISDWDETITVKDTIRLVAETAYIFKPDCTPSFDHFQKVYLDSYANYQDSFGKRDTLHREIEFLNGLRSVENSSIDSIVEHKIFQGLTPDQFKSQAPKIVLRPGFIDFLKTSQKLEIPFVILSANWTSIIIIECLRLNGITVDNDKIKVITNELEFKQENGELVTTGEWDKKRVIRISQDKLRIVRELKKEEEEELIYIGDSSNDLLPLLESDIGCAIKDTKLASMLNSLGLIKDNKYHIGTWSDFIQLLLK</sequence>
<keyword evidence="2" id="KW-1185">Reference proteome</keyword>
<organism evidence="1 2">
    <name type="scientific">[Candida] subhashii</name>
    <dbReference type="NCBI Taxonomy" id="561895"/>
    <lineage>
        <taxon>Eukaryota</taxon>
        <taxon>Fungi</taxon>
        <taxon>Dikarya</taxon>
        <taxon>Ascomycota</taxon>
        <taxon>Saccharomycotina</taxon>
        <taxon>Pichiomycetes</taxon>
        <taxon>Debaryomycetaceae</taxon>
        <taxon>Spathaspora</taxon>
    </lineage>
</organism>